<dbReference type="SUPFAM" id="SSF53335">
    <property type="entry name" value="S-adenosyl-L-methionine-dependent methyltransferases"/>
    <property type="match status" value="1"/>
</dbReference>
<proteinExistence type="predicted"/>
<dbReference type="CDD" id="cd02440">
    <property type="entry name" value="AdoMet_MTases"/>
    <property type="match status" value="1"/>
</dbReference>
<dbReference type="GO" id="GO:0008757">
    <property type="term" value="F:S-adenosylmethionine-dependent methyltransferase activity"/>
    <property type="evidence" value="ECO:0007669"/>
    <property type="project" value="InterPro"/>
</dbReference>
<dbReference type="InterPro" id="IPR029063">
    <property type="entry name" value="SAM-dependent_MTases_sf"/>
</dbReference>
<gene>
    <name evidence="2" type="ORF">COS25_02685</name>
</gene>
<dbReference type="Pfam" id="PF08241">
    <property type="entry name" value="Methyltransf_11"/>
    <property type="match status" value="1"/>
</dbReference>
<reference evidence="3" key="1">
    <citation type="submission" date="2017-09" db="EMBL/GenBank/DDBJ databases">
        <title>Depth-based differentiation of microbial function through sediment-hosted aquifers and enrichment of novel symbionts in the deep terrestrial subsurface.</title>
        <authorList>
            <person name="Probst A.J."/>
            <person name="Ladd B."/>
            <person name="Jarett J.K."/>
            <person name="Geller-Mcgrath D.E."/>
            <person name="Sieber C.M.K."/>
            <person name="Emerson J.B."/>
            <person name="Anantharaman K."/>
            <person name="Thomas B.C."/>
            <person name="Malmstrom R."/>
            <person name="Stieglmeier M."/>
            <person name="Klingl A."/>
            <person name="Woyke T."/>
            <person name="Ryan C.M."/>
            <person name="Banfield J.F."/>
        </authorList>
    </citation>
    <scope>NUCLEOTIDE SEQUENCE [LARGE SCALE GENOMIC DNA]</scope>
</reference>
<protein>
    <submittedName>
        <fullName evidence="2">SAM-dependent methyltransferase</fullName>
    </submittedName>
</protein>
<evidence type="ECO:0000313" key="2">
    <source>
        <dbReference type="EMBL" id="PIV44912.1"/>
    </source>
</evidence>
<feature type="non-terminal residue" evidence="2">
    <location>
        <position position="1"/>
    </location>
</feature>
<sequence length="208" mass="24473">RFKNELKSKNRIWKILCEEYFQKFINAKDDTVLDIAAGYGEFLNNIKAKRKIAVDLNEDIRKFVNEDVEVIISDCRKIENIESASIDKIFISNFLEHLNNTDEVIQVLQECHRLLKRGGEVLILQPNIYYVKEKYWFFIDHKTPLTHGSLVEALEICGFEIVLIKKKFLPYSTKSFLPQNNFFIKTYLKIPIFQQIFGKQSFVVGKKL</sequence>
<name>A0A2M7D8W4_9BACT</name>
<dbReference type="Gene3D" id="3.40.50.150">
    <property type="entry name" value="Vaccinia Virus protein VP39"/>
    <property type="match status" value="1"/>
</dbReference>
<evidence type="ECO:0000313" key="3">
    <source>
        <dbReference type="Proteomes" id="UP000230864"/>
    </source>
</evidence>
<dbReference type="EMBL" id="PETZ01000059">
    <property type="protein sequence ID" value="PIV44912.1"/>
    <property type="molecule type" value="Genomic_DNA"/>
</dbReference>
<accession>A0A2M7D8W4</accession>
<dbReference type="GO" id="GO:0032259">
    <property type="term" value="P:methylation"/>
    <property type="evidence" value="ECO:0007669"/>
    <property type="project" value="UniProtKB-KW"/>
</dbReference>
<dbReference type="Proteomes" id="UP000230864">
    <property type="component" value="Unassembled WGS sequence"/>
</dbReference>
<dbReference type="PANTHER" id="PTHR43861">
    <property type="entry name" value="TRANS-ACONITATE 2-METHYLTRANSFERASE-RELATED"/>
    <property type="match status" value="1"/>
</dbReference>
<dbReference type="InterPro" id="IPR013216">
    <property type="entry name" value="Methyltransf_11"/>
</dbReference>
<dbReference type="AlphaFoldDB" id="A0A2M7D8W4"/>
<comment type="caution">
    <text evidence="2">The sequence shown here is derived from an EMBL/GenBank/DDBJ whole genome shotgun (WGS) entry which is preliminary data.</text>
</comment>
<organism evidence="2 3">
    <name type="scientific">Candidatus Nealsonbacteria bacterium CG02_land_8_20_14_3_00_37_10</name>
    <dbReference type="NCBI Taxonomy" id="1974699"/>
    <lineage>
        <taxon>Bacteria</taxon>
        <taxon>Candidatus Nealsoniibacteriota</taxon>
    </lineage>
</organism>
<feature type="domain" description="Methyltransferase type 11" evidence="1">
    <location>
        <begin position="33"/>
        <end position="123"/>
    </location>
</feature>
<keyword evidence="2" id="KW-0489">Methyltransferase</keyword>
<evidence type="ECO:0000259" key="1">
    <source>
        <dbReference type="Pfam" id="PF08241"/>
    </source>
</evidence>
<keyword evidence="2" id="KW-0808">Transferase</keyword>